<name>A0AAP0BFJ0_9ASPA</name>
<organism evidence="14 15">
    <name type="scientific">Platanthera zijinensis</name>
    <dbReference type="NCBI Taxonomy" id="2320716"/>
    <lineage>
        <taxon>Eukaryota</taxon>
        <taxon>Viridiplantae</taxon>
        <taxon>Streptophyta</taxon>
        <taxon>Embryophyta</taxon>
        <taxon>Tracheophyta</taxon>
        <taxon>Spermatophyta</taxon>
        <taxon>Magnoliopsida</taxon>
        <taxon>Liliopsida</taxon>
        <taxon>Asparagales</taxon>
        <taxon>Orchidaceae</taxon>
        <taxon>Orchidoideae</taxon>
        <taxon>Orchideae</taxon>
        <taxon>Orchidinae</taxon>
        <taxon>Platanthera</taxon>
    </lineage>
</organism>
<keyword evidence="8" id="KW-0186">Copper</keyword>
<dbReference type="Pfam" id="PF02298">
    <property type="entry name" value="Cu_bind_like"/>
    <property type="match status" value="1"/>
</dbReference>
<reference evidence="14 15" key="1">
    <citation type="journal article" date="2022" name="Nat. Plants">
        <title>Genomes of leafy and leafless Platanthera orchids illuminate the evolution of mycoheterotrophy.</title>
        <authorList>
            <person name="Li M.H."/>
            <person name="Liu K.W."/>
            <person name="Li Z."/>
            <person name="Lu H.C."/>
            <person name="Ye Q.L."/>
            <person name="Zhang D."/>
            <person name="Wang J.Y."/>
            <person name="Li Y.F."/>
            <person name="Zhong Z.M."/>
            <person name="Liu X."/>
            <person name="Yu X."/>
            <person name="Liu D.K."/>
            <person name="Tu X.D."/>
            <person name="Liu B."/>
            <person name="Hao Y."/>
            <person name="Liao X.Y."/>
            <person name="Jiang Y.T."/>
            <person name="Sun W.H."/>
            <person name="Chen J."/>
            <person name="Chen Y.Q."/>
            <person name="Ai Y."/>
            <person name="Zhai J.W."/>
            <person name="Wu S.S."/>
            <person name="Zhou Z."/>
            <person name="Hsiao Y.Y."/>
            <person name="Wu W.L."/>
            <person name="Chen Y.Y."/>
            <person name="Lin Y.F."/>
            <person name="Hsu J.L."/>
            <person name="Li C.Y."/>
            <person name="Wang Z.W."/>
            <person name="Zhao X."/>
            <person name="Zhong W.Y."/>
            <person name="Ma X.K."/>
            <person name="Ma L."/>
            <person name="Huang J."/>
            <person name="Chen G.Z."/>
            <person name="Huang M.Z."/>
            <person name="Huang L."/>
            <person name="Peng D.H."/>
            <person name="Luo Y.B."/>
            <person name="Zou S.Q."/>
            <person name="Chen S.P."/>
            <person name="Lan S."/>
            <person name="Tsai W.C."/>
            <person name="Van de Peer Y."/>
            <person name="Liu Z.J."/>
        </authorList>
    </citation>
    <scope>NUCLEOTIDE SEQUENCE [LARGE SCALE GENOMIC DNA]</scope>
    <source>
        <strain evidence="14">Lor287</strain>
    </source>
</reference>
<gene>
    <name evidence="14" type="ORF">KSP39_PZI012533</name>
</gene>
<keyword evidence="6" id="KW-0249">Electron transport</keyword>
<evidence type="ECO:0000256" key="4">
    <source>
        <dbReference type="ARBA" id="ARBA00022723"/>
    </source>
</evidence>
<evidence type="ECO:0000256" key="10">
    <source>
        <dbReference type="ARBA" id="ARBA00023157"/>
    </source>
</evidence>
<keyword evidence="5 12" id="KW-0732">Signal</keyword>
<keyword evidence="10" id="KW-1015">Disulfide bond</keyword>
<evidence type="ECO:0000256" key="1">
    <source>
        <dbReference type="ARBA" id="ARBA00004479"/>
    </source>
</evidence>
<evidence type="ECO:0000256" key="11">
    <source>
        <dbReference type="ARBA" id="ARBA00023180"/>
    </source>
</evidence>
<dbReference type="AlphaFoldDB" id="A0AAP0BFJ0"/>
<evidence type="ECO:0000256" key="12">
    <source>
        <dbReference type="SAM" id="SignalP"/>
    </source>
</evidence>
<keyword evidence="3" id="KW-0812">Transmembrane</keyword>
<evidence type="ECO:0000256" key="9">
    <source>
        <dbReference type="ARBA" id="ARBA00023136"/>
    </source>
</evidence>
<dbReference type="Proteomes" id="UP001418222">
    <property type="component" value="Unassembled WGS sequence"/>
</dbReference>
<evidence type="ECO:0000256" key="8">
    <source>
        <dbReference type="ARBA" id="ARBA00023008"/>
    </source>
</evidence>
<evidence type="ECO:0000259" key="13">
    <source>
        <dbReference type="PROSITE" id="PS51485"/>
    </source>
</evidence>
<keyword evidence="11" id="KW-0325">Glycoprotein</keyword>
<proteinExistence type="predicted"/>
<keyword evidence="2" id="KW-0813">Transport</keyword>
<keyword evidence="7" id="KW-1133">Transmembrane helix</keyword>
<evidence type="ECO:0000256" key="7">
    <source>
        <dbReference type="ARBA" id="ARBA00022989"/>
    </source>
</evidence>
<dbReference type="GO" id="GO:0009610">
    <property type="term" value="P:response to symbiotic fungus"/>
    <property type="evidence" value="ECO:0007669"/>
    <property type="project" value="UniProtKB-ARBA"/>
</dbReference>
<evidence type="ECO:0000256" key="6">
    <source>
        <dbReference type="ARBA" id="ARBA00022982"/>
    </source>
</evidence>
<keyword evidence="15" id="KW-1185">Reference proteome</keyword>
<keyword evidence="4" id="KW-0479">Metal-binding</keyword>
<dbReference type="EMBL" id="JBBWWQ010000010">
    <property type="protein sequence ID" value="KAK8936855.1"/>
    <property type="molecule type" value="Genomic_DNA"/>
</dbReference>
<keyword evidence="9" id="KW-0472">Membrane</keyword>
<dbReference type="CDD" id="cd04216">
    <property type="entry name" value="Phytocyanin"/>
    <property type="match status" value="1"/>
</dbReference>
<dbReference type="Gene3D" id="2.60.40.420">
    <property type="entry name" value="Cupredoxins - blue copper proteins"/>
    <property type="match status" value="1"/>
</dbReference>
<dbReference type="InterPro" id="IPR003245">
    <property type="entry name" value="Phytocyanin_dom"/>
</dbReference>
<protein>
    <recommendedName>
        <fullName evidence="13">Phytocyanin domain-containing protein</fullName>
    </recommendedName>
</protein>
<accession>A0AAP0BFJ0</accession>
<comment type="subcellular location">
    <subcellularLocation>
        <location evidence="1">Membrane</location>
        <topology evidence="1">Single-pass type I membrane protein</topology>
    </subcellularLocation>
</comment>
<feature type="signal peptide" evidence="12">
    <location>
        <begin position="1"/>
        <end position="21"/>
    </location>
</feature>
<evidence type="ECO:0000256" key="2">
    <source>
        <dbReference type="ARBA" id="ARBA00022448"/>
    </source>
</evidence>
<dbReference type="PANTHER" id="PTHR33021:SF408">
    <property type="entry name" value="PHYTOCYANIN DOMAIN-CONTAINING PROTEIN"/>
    <property type="match status" value="1"/>
</dbReference>
<evidence type="ECO:0000256" key="5">
    <source>
        <dbReference type="ARBA" id="ARBA00022729"/>
    </source>
</evidence>
<feature type="chain" id="PRO_5042887300" description="Phytocyanin domain-containing protein" evidence="12">
    <location>
        <begin position="22"/>
        <end position="161"/>
    </location>
</feature>
<dbReference type="GO" id="GO:0005886">
    <property type="term" value="C:plasma membrane"/>
    <property type="evidence" value="ECO:0007669"/>
    <property type="project" value="TreeGrafter"/>
</dbReference>
<feature type="domain" description="Phytocyanin" evidence="13">
    <location>
        <begin position="23"/>
        <end position="122"/>
    </location>
</feature>
<dbReference type="PANTHER" id="PTHR33021">
    <property type="entry name" value="BLUE COPPER PROTEIN"/>
    <property type="match status" value="1"/>
</dbReference>
<dbReference type="GO" id="GO:0046872">
    <property type="term" value="F:metal ion binding"/>
    <property type="evidence" value="ECO:0007669"/>
    <property type="project" value="UniProtKB-KW"/>
</dbReference>
<sequence>MAAKLPFFIVMAVLSAIAVQGETDFQVGDDAGWKLGVNYTTWAEGKQFKVGDSLVFDYDAQYHNVLSVGGADFKSCNTSANGVARTSGKDVVTLTAPGRKWYICTKGKHCESGMKLFIDVVAETEAPAPSPTGGEGNSANAISSTYLAAVVIAFLAMVVMH</sequence>
<evidence type="ECO:0000256" key="3">
    <source>
        <dbReference type="ARBA" id="ARBA00022692"/>
    </source>
</evidence>
<dbReference type="PROSITE" id="PS51485">
    <property type="entry name" value="PHYTOCYANIN"/>
    <property type="match status" value="1"/>
</dbReference>
<dbReference type="InterPro" id="IPR039391">
    <property type="entry name" value="Phytocyanin-like"/>
</dbReference>
<dbReference type="FunFam" id="2.60.40.420:FF:000067">
    <property type="entry name" value="Cupredoxin superfamily protein"/>
    <property type="match status" value="1"/>
</dbReference>
<dbReference type="GO" id="GO:0009055">
    <property type="term" value="F:electron transfer activity"/>
    <property type="evidence" value="ECO:0007669"/>
    <property type="project" value="InterPro"/>
</dbReference>
<evidence type="ECO:0000313" key="14">
    <source>
        <dbReference type="EMBL" id="KAK8936855.1"/>
    </source>
</evidence>
<dbReference type="SUPFAM" id="SSF49503">
    <property type="entry name" value="Cupredoxins"/>
    <property type="match status" value="1"/>
</dbReference>
<comment type="caution">
    <text evidence="14">The sequence shown here is derived from an EMBL/GenBank/DDBJ whole genome shotgun (WGS) entry which is preliminary data.</text>
</comment>
<evidence type="ECO:0000313" key="15">
    <source>
        <dbReference type="Proteomes" id="UP001418222"/>
    </source>
</evidence>
<dbReference type="InterPro" id="IPR008972">
    <property type="entry name" value="Cupredoxin"/>
</dbReference>